<name>A0A6J6TLA2_9ZZZZ</name>
<dbReference type="EMBL" id="CAEZZB010000080">
    <property type="protein sequence ID" value="CAB4748222.1"/>
    <property type="molecule type" value="Genomic_DNA"/>
</dbReference>
<dbReference type="AlphaFoldDB" id="A0A6J6TLA2"/>
<gene>
    <name evidence="1" type="ORF">UFOPK2816_00701</name>
</gene>
<proteinExistence type="predicted"/>
<reference evidence="1" key="1">
    <citation type="submission" date="2020-05" db="EMBL/GenBank/DDBJ databases">
        <authorList>
            <person name="Chiriac C."/>
            <person name="Salcher M."/>
            <person name="Ghai R."/>
            <person name="Kavagutti S V."/>
        </authorList>
    </citation>
    <scope>NUCLEOTIDE SEQUENCE</scope>
</reference>
<protein>
    <submittedName>
        <fullName evidence="1">Unannotated protein</fullName>
    </submittedName>
</protein>
<evidence type="ECO:0000313" key="1">
    <source>
        <dbReference type="EMBL" id="CAB4748222.1"/>
    </source>
</evidence>
<organism evidence="1">
    <name type="scientific">freshwater metagenome</name>
    <dbReference type="NCBI Taxonomy" id="449393"/>
    <lineage>
        <taxon>unclassified sequences</taxon>
        <taxon>metagenomes</taxon>
        <taxon>ecological metagenomes</taxon>
    </lineage>
</organism>
<accession>A0A6J6TLA2</accession>
<sequence>MRRVRTRVLPEPAPAITNSGPPAWVTAVVCAGLSPDNRFSVLSMSLSLLGYADGTDRR</sequence>